<protein>
    <submittedName>
        <fullName evidence="5">S-adenosylhomocysteine deaminase</fullName>
    </submittedName>
</protein>
<dbReference type="InterPro" id="IPR006680">
    <property type="entry name" value="Amidohydro-rel"/>
</dbReference>
<sequence>MSNTPRSTLSPDTFAAERLLLLPAEVLLADGCHSGKAVLIADGCFQEVDDAQALTRRHPELPPIVLPDQLLMPGFIDTHHHLTQSLGKSLVCGEPSEIFKRVWVPLEGSLDEDMLQLSAKLAALEALRGGFTTAVDAGTRSAGDTAAIALAAEQTGLRCVLGLICNDLGGTAAMHEGPQILQRAERHLERWEGHSLVKPSLAISIPEAASDAMLHATSALCAEAGTVFQTHVNEHLQAVERSLVARRQRPLEHLHAVGALGPQALVAHATLVTPDELNLLRDTDTAVAFNPVASAWKGNAVAPALQMAAMGIRFGLGTDGTRSDAFRLMDAAETSQRLAFGLASGDSSCGGGWRWLEHATRGAADVAGLTGLTGEIAPGLAADFLLVDLDVPEMTPSWDRPWELVRYANRDQLTGVFTNGRLRCWQGWPVGWDARALLRQVREASAAVHQAPIYRVHATAAQHRALHPSRQHSPQHSPQHTQHDSPSLSRHRQDASPQSNQHTTERHHP</sequence>
<dbReference type="OrthoDB" id="9787621at2"/>
<keyword evidence="6" id="KW-1185">Reference proteome</keyword>
<evidence type="ECO:0000256" key="3">
    <source>
        <dbReference type="SAM" id="MobiDB-lite"/>
    </source>
</evidence>
<dbReference type="GO" id="GO:0016810">
    <property type="term" value="F:hydrolase activity, acting on carbon-nitrogen (but not peptide) bonds"/>
    <property type="evidence" value="ECO:0007669"/>
    <property type="project" value="InterPro"/>
</dbReference>
<accession>A0A2N7ULF0</accession>
<dbReference type="AlphaFoldDB" id="A0A2N7ULF0"/>
<proteinExistence type="inferred from homology"/>
<dbReference type="InterPro" id="IPR011059">
    <property type="entry name" value="Metal-dep_hydrolase_composite"/>
</dbReference>
<gene>
    <name evidence="5" type="ORF">C1H70_05805</name>
</gene>
<feature type="region of interest" description="Disordered" evidence="3">
    <location>
        <begin position="461"/>
        <end position="509"/>
    </location>
</feature>
<dbReference type="PANTHER" id="PTHR43794:SF11">
    <property type="entry name" value="AMIDOHYDROLASE-RELATED DOMAIN-CONTAINING PROTEIN"/>
    <property type="match status" value="1"/>
</dbReference>
<feature type="compositionally biased region" description="Low complexity" evidence="3">
    <location>
        <begin position="471"/>
        <end position="487"/>
    </location>
</feature>
<comment type="similarity">
    <text evidence="1">Belongs to the metallo-dependent hydrolases superfamily. ATZ/TRZ family.</text>
</comment>
<dbReference type="SUPFAM" id="SSF51338">
    <property type="entry name" value="Composite domain of metallo-dependent hydrolases"/>
    <property type="match status" value="2"/>
</dbReference>
<feature type="domain" description="Amidohydrolase-related" evidence="4">
    <location>
        <begin position="71"/>
        <end position="421"/>
    </location>
</feature>
<evidence type="ECO:0000313" key="6">
    <source>
        <dbReference type="Proteomes" id="UP000235547"/>
    </source>
</evidence>
<dbReference type="SUPFAM" id="SSF51556">
    <property type="entry name" value="Metallo-dependent hydrolases"/>
    <property type="match status" value="1"/>
</dbReference>
<dbReference type="EMBL" id="PNRG01000010">
    <property type="protein sequence ID" value="PMR81267.1"/>
    <property type="molecule type" value="Genomic_DNA"/>
</dbReference>
<dbReference type="InterPro" id="IPR050287">
    <property type="entry name" value="MTA/SAH_deaminase"/>
</dbReference>
<reference evidence="5 6" key="1">
    <citation type="submission" date="2018-01" db="EMBL/GenBank/DDBJ databases">
        <title>Halomonas endophytica sp. nov., isolated from storage liquid in the stems of Populus euphratica.</title>
        <authorList>
            <person name="Chen C."/>
        </authorList>
    </citation>
    <scope>NUCLEOTIDE SEQUENCE [LARGE SCALE GENOMIC DNA]</scope>
    <source>
        <strain evidence="5 6">BZ-SZ-XJ27</strain>
    </source>
</reference>
<dbReference type="Proteomes" id="UP000235547">
    <property type="component" value="Unassembled WGS sequence"/>
</dbReference>
<dbReference type="Pfam" id="PF01979">
    <property type="entry name" value="Amidohydro_1"/>
    <property type="match status" value="1"/>
</dbReference>
<organism evidence="5 6">
    <name type="scientific">Halomonas urumqiensis</name>
    <dbReference type="NCBI Taxonomy" id="1684789"/>
    <lineage>
        <taxon>Bacteria</taxon>
        <taxon>Pseudomonadati</taxon>
        <taxon>Pseudomonadota</taxon>
        <taxon>Gammaproteobacteria</taxon>
        <taxon>Oceanospirillales</taxon>
        <taxon>Halomonadaceae</taxon>
        <taxon>Halomonas</taxon>
    </lineage>
</organism>
<name>A0A2N7ULF0_9GAMM</name>
<keyword evidence="2" id="KW-0378">Hydrolase</keyword>
<comment type="caution">
    <text evidence="5">The sequence shown here is derived from an EMBL/GenBank/DDBJ whole genome shotgun (WGS) entry which is preliminary data.</text>
</comment>
<dbReference type="PANTHER" id="PTHR43794">
    <property type="entry name" value="AMINOHYDROLASE SSNA-RELATED"/>
    <property type="match status" value="1"/>
</dbReference>
<evidence type="ECO:0000256" key="2">
    <source>
        <dbReference type="ARBA" id="ARBA00022801"/>
    </source>
</evidence>
<evidence type="ECO:0000256" key="1">
    <source>
        <dbReference type="ARBA" id="ARBA00006745"/>
    </source>
</evidence>
<evidence type="ECO:0000259" key="4">
    <source>
        <dbReference type="Pfam" id="PF01979"/>
    </source>
</evidence>
<dbReference type="Gene3D" id="2.30.40.10">
    <property type="entry name" value="Urease, subunit C, domain 1"/>
    <property type="match status" value="1"/>
</dbReference>
<dbReference type="InterPro" id="IPR032466">
    <property type="entry name" value="Metal_Hydrolase"/>
</dbReference>
<evidence type="ECO:0000313" key="5">
    <source>
        <dbReference type="EMBL" id="PMR81267.1"/>
    </source>
</evidence>
<dbReference type="Gene3D" id="3.20.20.140">
    <property type="entry name" value="Metal-dependent hydrolases"/>
    <property type="match status" value="1"/>
</dbReference>